<keyword evidence="5 6" id="KW-0560">Oxidoreductase</keyword>
<accession>A0ABV6M7Q7</accession>
<evidence type="ECO:0000259" key="8">
    <source>
        <dbReference type="Pfam" id="PF02770"/>
    </source>
</evidence>
<dbReference type="InterPro" id="IPR013786">
    <property type="entry name" value="AcylCoA_DH/ox_N"/>
</dbReference>
<dbReference type="SUPFAM" id="SSF56645">
    <property type="entry name" value="Acyl-CoA dehydrogenase NM domain-like"/>
    <property type="match status" value="1"/>
</dbReference>
<evidence type="ECO:0000256" key="3">
    <source>
        <dbReference type="ARBA" id="ARBA00022630"/>
    </source>
</evidence>
<keyword evidence="11" id="KW-1185">Reference proteome</keyword>
<reference evidence="10 11" key="1">
    <citation type="submission" date="2024-09" db="EMBL/GenBank/DDBJ databases">
        <authorList>
            <person name="Sun Q."/>
            <person name="Mori K."/>
        </authorList>
    </citation>
    <scope>NUCLEOTIDE SEQUENCE [LARGE SCALE GENOMIC DNA]</scope>
    <source>
        <strain evidence="10 11">TBRC 3947</strain>
    </source>
</reference>
<comment type="caution">
    <text evidence="10">The sequence shown here is derived from an EMBL/GenBank/DDBJ whole genome shotgun (WGS) entry which is preliminary data.</text>
</comment>
<dbReference type="InterPro" id="IPR046373">
    <property type="entry name" value="Acyl-CoA_Oxase/DH_mid-dom_sf"/>
</dbReference>
<evidence type="ECO:0000259" key="9">
    <source>
        <dbReference type="Pfam" id="PF02771"/>
    </source>
</evidence>
<feature type="domain" description="Acyl-CoA dehydrogenase/oxidase N-terminal" evidence="9">
    <location>
        <begin position="21"/>
        <end position="134"/>
    </location>
</feature>
<keyword evidence="4 6" id="KW-0274">FAD</keyword>
<dbReference type="InterPro" id="IPR036250">
    <property type="entry name" value="AcylCo_DH-like_C"/>
</dbReference>
<evidence type="ECO:0000256" key="5">
    <source>
        <dbReference type="ARBA" id="ARBA00023002"/>
    </source>
</evidence>
<dbReference type="Gene3D" id="1.10.540.10">
    <property type="entry name" value="Acyl-CoA dehydrogenase/oxidase, N-terminal domain"/>
    <property type="match status" value="1"/>
</dbReference>
<dbReference type="EMBL" id="JBHLUH010000047">
    <property type="protein sequence ID" value="MFC0530473.1"/>
    <property type="molecule type" value="Genomic_DNA"/>
</dbReference>
<dbReference type="Pfam" id="PF02771">
    <property type="entry name" value="Acyl-CoA_dh_N"/>
    <property type="match status" value="1"/>
</dbReference>
<dbReference type="Proteomes" id="UP001589867">
    <property type="component" value="Unassembled WGS sequence"/>
</dbReference>
<dbReference type="Gene3D" id="2.40.110.10">
    <property type="entry name" value="Butyryl-CoA Dehydrogenase, subunit A, domain 2"/>
    <property type="match status" value="1"/>
</dbReference>
<evidence type="ECO:0000256" key="2">
    <source>
        <dbReference type="ARBA" id="ARBA00009347"/>
    </source>
</evidence>
<dbReference type="Pfam" id="PF02770">
    <property type="entry name" value="Acyl-CoA_dh_M"/>
    <property type="match status" value="1"/>
</dbReference>
<feature type="domain" description="Acyl-CoA dehydrogenase/oxidase C-terminal" evidence="7">
    <location>
        <begin position="248"/>
        <end position="389"/>
    </location>
</feature>
<dbReference type="InterPro" id="IPR006091">
    <property type="entry name" value="Acyl-CoA_Oxase/DH_mid-dom"/>
</dbReference>
<dbReference type="Gene3D" id="1.20.140.10">
    <property type="entry name" value="Butyryl-CoA Dehydrogenase, subunit A, domain 3"/>
    <property type="match status" value="1"/>
</dbReference>
<evidence type="ECO:0000313" key="10">
    <source>
        <dbReference type="EMBL" id="MFC0530473.1"/>
    </source>
</evidence>
<dbReference type="InterPro" id="IPR052161">
    <property type="entry name" value="Mycobact_Acyl-CoA_DH"/>
</dbReference>
<protein>
    <submittedName>
        <fullName evidence="10">Acyl-CoA dehydrogenase family protein</fullName>
    </submittedName>
</protein>
<dbReference type="PANTHER" id="PTHR43292:SF3">
    <property type="entry name" value="ACYL-COA DEHYDROGENASE FADE29"/>
    <property type="match status" value="1"/>
</dbReference>
<name>A0ABV6M7Q7_9ACTN</name>
<dbReference type="InterPro" id="IPR037069">
    <property type="entry name" value="AcylCoA_DH/ox_N_sf"/>
</dbReference>
<feature type="domain" description="Acyl-CoA oxidase/dehydrogenase middle" evidence="8">
    <location>
        <begin position="139"/>
        <end position="235"/>
    </location>
</feature>
<sequence>MVSTIWKSSPVGVHQVDLRDTPAEAEFRAEAREWLAAHRPDPPLPSGDTAAGFTLHVRWECELFDAGWAVVSWPKRYGGRDASLAEWLIFEEEYHRSGAPQRVAQNGIFLLAPTLFAFGTQEQQDRILPRMAAMRDVWCQGWSEPEAGSDLASIRSGAVRDEHAGGWRLTGQKTWTTRGAFCTHLFGLFRTDPEAGRHRGLTYFLVPLDSDGVTVRGFGRLDGDEGFADVFFDDVFVPDDAVLGEVHQGWRVAMATTGSERGLTLRSPGRFRQTARRLVDLAASHGDDLDPRLADEVVQGWMAAEAYHLFTLRQVTEIRAGREPGPASSLNKLFWSELDIRLHATALELLGAEGELDGPWSRGFQFALGGPIYAGTNEIQRTIVAERLLGLPRK</sequence>
<gene>
    <name evidence="10" type="ORF">ACFFIA_22695</name>
</gene>
<evidence type="ECO:0000256" key="6">
    <source>
        <dbReference type="RuleBase" id="RU362125"/>
    </source>
</evidence>
<keyword evidence="3 6" id="KW-0285">Flavoprotein</keyword>
<proteinExistence type="inferred from homology"/>
<comment type="cofactor">
    <cofactor evidence="1 6">
        <name>FAD</name>
        <dbReference type="ChEBI" id="CHEBI:57692"/>
    </cofactor>
</comment>
<evidence type="ECO:0000259" key="7">
    <source>
        <dbReference type="Pfam" id="PF00441"/>
    </source>
</evidence>
<dbReference type="InterPro" id="IPR009075">
    <property type="entry name" value="AcylCo_DH/oxidase_C"/>
</dbReference>
<evidence type="ECO:0000256" key="4">
    <source>
        <dbReference type="ARBA" id="ARBA00022827"/>
    </source>
</evidence>
<dbReference type="PANTHER" id="PTHR43292">
    <property type="entry name" value="ACYL-COA DEHYDROGENASE"/>
    <property type="match status" value="1"/>
</dbReference>
<evidence type="ECO:0000256" key="1">
    <source>
        <dbReference type="ARBA" id="ARBA00001974"/>
    </source>
</evidence>
<dbReference type="Pfam" id="PF00441">
    <property type="entry name" value="Acyl-CoA_dh_1"/>
    <property type="match status" value="1"/>
</dbReference>
<dbReference type="InterPro" id="IPR009100">
    <property type="entry name" value="AcylCoA_DH/oxidase_NM_dom_sf"/>
</dbReference>
<comment type="similarity">
    <text evidence="2 6">Belongs to the acyl-CoA dehydrogenase family.</text>
</comment>
<organism evidence="10 11">
    <name type="scientific">Phytohabitans kaempferiae</name>
    <dbReference type="NCBI Taxonomy" id="1620943"/>
    <lineage>
        <taxon>Bacteria</taxon>
        <taxon>Bacillati</taxon>
        <taxon>Actinomycetota</taxon>
        <taxon>Actinomycetes</taxon>
        <taxon>Micromonosporales</taxon>
        <taxon>Micromonosporaceae</taxon>
    </lineage>
</organism>
<dbReference type="RefSeq" id="WP_377253632.1">
    <property type="nucleotide sequence ID" value="NZ_JBHLUH010000047.1"/>
</dbReference>
<dbReference type="SUPFAM" id="SSF47203">
    <property type="entry name" value="Acyl-CoA dehydrogenase C-terminal domain-like"/>
    <property type="match status" value="1"/>
</dbReference>
<evidence type="ECO:0000313" key="11">
    <source>
        <dbReference type="Proteomes" id="UP001589867"/>
    </source>
</evidence>